<dbReference type="PANTHER" id="PTHR43697:SF1">
    <property type="entry name" value="SERINE--TRNA LIGASE"/>
    <property type="match status" value="1"/>
</dbReference>
<dbReference type="Pfam" id="PF00587">
    <property type="entry name" value="tRNA-synt_2b"/>
    <property type="match status" value="1"/>
</dbReference>
<name>A0ABR6W3I1_9BACT</name>
<evidence type="ECO:0000256" key="8">
    <source>
        <dbReference type="ARBA" id="ARBA00022840"/>
    </source>
</evidence>
<comment type="caution">
    <text evidence="16">The sequence shown here is derived from an EMBL/GenBank/DDBJ whole genome shotgun (WGS) entry which is preliminary data.</text>
</comment>
<evidence type="ECO:0000256" key="10">
    <source>
        <dbReference type="ARBA" id="ARBA00023146"/>
    </source>
</evidence>
<evidence type="ECO:0000256" key="3">
    <source>
        <dbReference type="ARBA" id="ARBA00010728"/>
    </source>
</evidence>
<dbReference type="Pfam" id="PF02403">
    <property type="entry name" value="Seryl_tRNA_N"/>
    <property type="match status" value="1"/>
</dbReference>
<evidence type="ECO:0000256" key="5">
    <source>
        <dbReference type="ARBA" id="ARBA00022490"/>
    </source>
</evidence>
<sequence>MLQLSFIRENKETTLAGLRKKHFANAETVVDQLITLDQQRRDTQSELDNVLAQSNIRAGQIGALMKAGDKTAADAAKAETAELKARSKELGDALRQIETDLQALLVTLPNLPHSSVPEGRAADDNEVIAEHGTIPTLHTNAQPHWELIEKYDIIDFKLGVKISGAGFPVYKGKGARIQRAMINFFLDEALKAGFMEVQPPILINEESGFGTGQLPDKEGQMYFATEDKLYLIPTAEVPITNIYRDVILPENQLPIKNVGYTPCFRREAGSWGAHVRGLNRLHQFDKVEIVRIEKPENSYAALEEMSQYVQSLLQKLELPYRVLRLCGGDMGFTSALTYDMEVWSAAQERWLEVSSVSNFETYQANRLKLRSKLDRGDGPAKMQLLHTLNGSALALPRILASILENNQTPDGINIPAVLVPYCGFDRID</sequence>
<evidence type="ECO:0000256" key="6">
    <source>
        <dbReference type="ARBA" id="ARBA00022598"/>
    </source>
</evidence>
<evidence type="ECO:0000256" key="1">
    <source>
        <dbReference type="ARBA" id="ARBA00004496"/>
    </source>
</evidence>
<keyword evidence="10" id="KW-0030">Aminoacyl-tRNA synthetase</keyword>
<evidence type="ECO:0000256" key="14">
    <source>
        <dbReference type="NCBIfam" id="TIGR00414"/>
    </source>
</evidence>
<dbReference type="PANTHER" id="PTHR43697">
    <property type="entry name" value="SERYL-TRNA SYNTHETASE"/>
    <property type="match status" value="1"/>
</dbReference>
<dbReference type="Gene3D" id="3.30.930.10">
    <property type="entry name" value="Bira Bifunctional Protein, Domain 2"/>
    <property type="match status" value="1"/>
</dbReference>
<dbReference type="InterPro" id="IPR006195">
    <property type="entry name" value="aa-tRNA-synth_II"/>
</dbReference>
<evidence type="ECO:0000256" key="11">
    <source>
        <dbReference type="ARBA" id="ARBA00039158"/>
    </source>
</evidence>
<dbReference type="PRINTS" id="PR00981">
    <property type="entry name" value="TRNASYNTHSER"/>
</dbReference>
<comment type="catalytic activity">
    <reaction evidence="12">
        <text>tRNA(Sec) + L-serine + ATP = L-seryl-tRNA(Sec) + AMP + diphosphate + H(+)</text>
        <dbReference type="Rhea" id="RHEA:42580"/>
        <dbReference type="Rhea" id="RHEA-COMP:9742"/>
        <dbReference type="Rhea" id="RHEA-COMP:10128"/>
        <dbReference type="ChEBI" id="CHEBI:15378"/>
        <dbReference type="ChEBI" id="CHEBI:30616"/>
        <dbReference type="ChEBI" id="CHEBI:33019"/>
        <dbReference type="ChEBI" id="CHEBI:33384"/>
        <dbReference type="ChEBI" id="CHEBI:78442"/>
        <dbReference type="ChEBI" id="CHEBI:78533"/>
        <dbReference type="ChEBI" id="CHEBI:456215"/>
        <dbReference type="EC" id="6.1.1.11"/>
    </reaction>
</comment>
<evidence type="ECO:0000313" key="16">
    <source>
        <dbReference type="EMBL" id="MBC3791161.1"/>
    </source>
</evidence>
<keyword evidence="8" id="KW-0067">ATP-binding</keyword>
<comment type="pathway">
    <text evidence="2">Aminoacyl-tRNA biosynthesis; selenocysteinyl-tRNA(Sec) biosynthesis; L-seryl-tRNA(Sec) from L-serine and tRNA(Sec): step 1/1.</text>
</comment>
<evidence type="ECO:0000313" key="17">
    <source>
        <dbReference type="Proteomes" id="UP000700732"/>
    </source>
</evidence>
<feature type="domain" description="Aminoacyl-transfer RNA synthetases class-II family profile" evidence="15">
    <location>
        <begin position="176"/>
        <end position="420"/>
    </location>
</feature>
<dbReference type="Gene3D" id="1.10.287.40">
    <property type="entry name" value="Serine-tRNA synthetase, tRNA binding domain"/>
    <property type="match status" value="1"/>
</dbReference>
<dbReference type="InterPro" id="IPR042103">
    <property type="entry name" value="SerRS_1_N_sf"/>
</dbReference>
<keyword evidence="5" id="KW-0963">Cytoplasm</keyword>
<dbReference type="NCBIfam" id="TIGR00414">
    <property type="entry name" value="serS"/>
    <property type="match status" value="1"/>
</dbReference>
<dbReference type="EMBL" id="VFIA01000008">
    <property type="protein sequence ID" value="MBC3791161.1"/>
    <property type="molecule type" value="Genomic_DNA"/>
</dbReference>
<evidence type="ECO:0000256" key="9">
    <source>
        <dbReference type="ARBA" id="ARBA00022917"/>
    </source>
</evidence>
<dbReference type="PIRSF" id="PIRSF001529">
    <property type="entry name" value="Ser-tRNA-synth_IIa"/>
    <property type="match status" value="1"/>
</dbReference>
<accession>A0ABR6W3I1</accession>
<comment type="similarity">
    <text evidence="3">Belongs to the class-II aminoacyl-tRNA synthetase family. Type-1 seryl-tRNA synthetase subfamily.</text>
</comment>
<dbReference type="InterPro" id="IPR045864">
    <property type="entry name" value="aa-tRNA-synth_II/BPL/LPL"/>
</dbReference>
<dbReference type="Proteomes" id="UP000700732">
    <property type="component" value="Unassembled WGS sequence"/>
</dbReference>
<evidence type="ECO:0000256" key="13">
    <source>
        <dbReference type="ARBA" id="ARBA00048823"/>
    </source>
</evidence>
<keyword evidence="9" id="KW-0648">Protein biosynthesis</keyword>
<evidence type="ECO:0000256" key="12">
    <source>
        <dbReference type="ARBA" id="ARBA00047929"/>
    </source>
</evidence>
<gene>
    <name evidence="16" type="ORF">FH603_1660</name>
</gene>
<proteinExistence type="inferred from homology"/>
<dbReference type="InterPro" id="IPR002314">
    <property type="entry name" value="aa-tRNA-synt_IIb"/>
</dbReference>
<dbReference type="EC" id="6.1.1.11" evidence="4 14"/>
<dbReference type="SUPFAM" id="SSF55681">
    <property type="entry name" value="Class II aaRS and biotin synthetases"/>
    <property type="match status" value="1"/>
</dbReference>
<keyword evidence="17" id="KW-1185">Reference proteome</keyword>
<dbReference type="RefSeq" id="WP_186736966.1">
    <property type="nucleotide sequence ID" value="NZ_VFIA01000008.1"/>
</dbReference>
<organism evidence="16 17">
    <name type="scientific">Spirosoma utsteinense</name>
    <dbReference type="NCBI Taxonomy" id="2585773"/>
    <lineage>
        <taxon>Bacteria</taxon>
        <taxon>Pseudomonadati</taxon>
        <taxon>Bacteroidota</taxon>
        <taxon>Cytophagia</taxon>
        <taxon>Cytophagales</taxon>
        <taxon>Cytophagaceae</taxon>
        <taxon>Spirosoma</taxon>
    </lineage>
</organism>
<dbReference type="InterPro" id="IPR015866">
    <property type="entry name" value="Ser-tRNA-synth_1_N"/>
</dbReference>
<evidence type="ECO:0000259" key="15">
    <source>
        <dbReference type="PROSITE" id="PS50862"/>
    </source>
</evidence>
<evidence type="ECO:0000256" key="2">
    <source>
        <dbReference type="ARBA" id="ARBA00005045"/>
    </source>
</evidence>
<dbReference type="InterPro" id="IPR010978">
    <property type="entry name" value="tRNA-bd_arm"/>
</dbReference>
<comment type="subcellular location">
    <subcellularLocation>
        <location evidence="1">Cytoplasm</location>
    </subcellularLocation>
</comment>
<keyword evidence="6" id="KW-0436">Ligase</keyword>
<dbReference type="SUPFAM" id="SSF46589">
    <property type="entry name" value="tRNA-binding arm"/>
    <property type="match status" value="1"/>
</dbReference>
<keyword evidence="7" id="KW-0547">Nucleotide-binding</keyword>
<evidence type="ECO:0000256" key="4">
    <source>
        <dbReference type="ARBA" id="ARBA00012840"/>
    </source>
</evidence>
<dbReference type="InterPro" id="IPR002317">
    <property type="entry name" value="Ser-tRNA-ligase_type_1"/>
</dbReference>
<comment type="catalytic activity">
    <reaction evidence="13">
        <text>tRNA(Ser) + L-serine + ATP = L-seryl-tRNA(Ser) + AMP + diphosphate + H(+)</text>
        <dbReference type="Rhea" id="RHEA:12292"/>
        <dbReference type="Rhea" id="RHEA-COMP:9669"/>
        <dbReference type="Rhea" id="RHEA-COMP:9703"/>
        <dbReference type="ChEBI" id="CHEBI:15378"/>
        <dbReference type="ChEBI" id="CHEBI:30616"/>
        <dbReference type="ChEBI" id="CHEBI:33019"/>
        <dbReference type="ChEBI" id="CHEBI:33384"/>
        <dbReference type="ChEBI" id="CHEBI:78442"/>
        <dbReference type="ChEBI" id="CHEBI:78533"/>
        <dbReference type="ChEBI" id="CHEBI:456215"/>
        <dbReference type="EC" id="6.1.1.11"/>
    </reaction>
</comment>
<evidence type="ECO:0000256" key="7">
    <source>
        <dbReference type="ARBA" id="ARBA00022741"/>
    </source>
</evidence>
<protein>
    <recommendedName>
        <fullName evidence="11 14">Serine--tRNA ligase</fullName>
        <ecNumber evidence="4 14">6.1.1.11</ecNumber>
    </recommendedName>
</protein>
<dbReference type="PROSITE" id="PS50862">
    <property type="entry name" value="AA_TRNA_LIGASE_II"/>
    <property type="match status" value="1"/>
</dbReference>
<reference evidence="16 17" key="1">
    <citation type="submission" date="2019-06" db="EMBL/GenBank/DDBJ databases">
        <title>Spirosoma utsteinense sp. nov. isolated from Antarctic ice-free soils.</title>
        <authorList>
            <person name="Tahon G."/>
        </authorList>
    </citation>
    <scope>NUCLEOTIDE SEQUENCE [LARGE SCALE GENOMIC DNA]</scope>
    <source>
        <strain evidence="16 17">LMG 31447</strain>
    </source>
</reference>